<dbReference type="RefSeq" id="WP_051803641.1">
    <property type="nucleotide sequence ID" value="NZ_FOIX01000001.1"/>
</dbReference>
<protein>
    <recommendedName>
        <fullName evidence="4">Lipoprotein</fullName>
    </recommendedName>
</protein>
<feature type="coiled-coil region" evidence="1">
    <location>
        <begin position="74"/>
        <end position="108"/>
    </location>
</feature>
<sequence length="124" mass="13883">MRNIYFISFLGFLISCGKERAKQIVVAQENTSIPPYDTIAIDSFSQGATSVDIARKIKMSSLKFQDSLKQIKLKSQEEQLLKKAKDEKVELEKKAAEAQKKIDAEKLKTKEKATAIQPVPAVNP</sequence>
<organism evidence="2 3">
    <name type="scientific">Kaistella antarctica</name>
    <dbReference type="NCBI Taxonomy" id="266748"/>
    <lineage>
        <taxon>Bacteria</taxon>
        <taxon>Pseudomonadati</taxon>
        <taxon>Bacteroidota</taxon>
        <taxon>Flavobacteriia</taxon>
        <taxon>Flavobacteriales</taxon>
        <taxon>Weeksellaceae</taxon>
        <taxon>Chryseobacterium group</taxon>
        <taxon>Kaistella</taxon>
    </lineage>
</organism>
<keyword evidence="1" id="KW-0175">Coiled coil</keyword>
<gene>
    <name evidence="2" type="ORF">NCTC13489_02223</name>
</gene>
<dbReference type="EMBL" id="LR134441">
    <property type="protein sequence ID" value="VEI00667.1"/>
    <property type="molecule type" value="Genomic_DNA"/>
</dbReference>
<reference evidence="2 3" key="1">
    <citation type="submission" date="2018-12" db="EMBL/GenBank/DDBJ databases">
        <authorList>
            <consortium name="Pathogen Informatics"/>
        </authorList>
    </citation>
    <scope>NUCLEOTIDE SEQUENCE [LARGE SCALE GENOMIC DNA]</scope>
    <source>
        <strain evidence="2 3">NCTC13489</strain>
    </source>
</reference>
<evidence type="ECO:0008006" key="4">
    <source>
        <dbReference type="Google" id="ProtNLM"/>
    </source>
</evidence>
<dbReference type="KEGG" id="cant:NCTC13489_02223"/>
<dbReference type="PROSITE" id="PS51257">
    <property type="entry name" value="PROKAR_LIPOPROTEIN"/>
    <property type="match status" value="1"/>
</dbReference>
<proteinExistence type="predicted"/>
<dbReference type="Proteomes" id="UP000270036">
    <property type="component" value="Chromosome"/>
</dbReference>
<name>A0A3S4WTP8_9FLAO</name>
<accession>A0A3S4WTP8</accession>
<evidence type="ECO:0000256" key="1">
    <source>
        <dbReference type="SAM" id="Coils"/>
    </source>
</evidence>
<evidence type="ECO:0000313" key="2">
    <source>
        <dbReference type="EMBL" id="VEI00667.1"/>
    </source>
</evidence>
<dbReference type="AlphaFoldDB" id="A0A3S4WTP8"/>
<evidence type="ECO:0000313" key="3">
    <source>
        <dbReference type="Proteomes" id="UP000270036"/>
    </source>
</evidence>